<evidence type="ECO:0000256" key="5">
    <source>
        <dbReference type="ARBA" id="ARBA00022989"/>
    </source>
</evidence>
<evidence type="ECO:0000313" key="11">
    <source>
        <dbReference type="RefSeq" id="XP_025413765.1"/>
    </source>
</evidence>
<dbReference type="Pfam" id="PF07690">
    <property type="entry name" value="MFS_1"/>
    <property type="match status" value="1"/>
</dbReference>
<dbReference type="GO" id="GO:0016020">
    <property type="term" value="C:membrane"/>
    <property type="evidence" value="ECO:0007669"/>
    <property type="project" value="UniProtKB-SubCell"/>
</dbReference>
<dbReference type="AlphaFoldDB" id="A0A2S2QNS8"/>
<feature type="domain" description="Major facilitator superfamily (MFS) profile" evidence="8">
    <location>
        <begin position="10"/>
        <end position="454"/>
    </location>
</feature>
<dbReference type="SUPFAM" id="SSF103473">
    <property type="entry name" value="MFS general substrate transporter"/>
    <property type="match status" value="1"/>
</dbReference>
<feature type="transmembrane region" description="Helical" evidence="7">
    <location>
        <begin position="431"/>
        <end position="449"/>
    </location>
</feature>
<evidence type="ECO:0000256" key="6">
    <source>
        <dbReference type="ARBA" id="ARBA00023136"/>
    </source>
</evidence>
<feature type="transmembrane region" description="Helical" evidence="7">
    <location>
        <begin position="108"/>
        <end position="127"/>
    </location>
</feature>
<dbReference type="OrthoDB" id="2985014at2759"/>
<evidence type="ECO:0000313" key="9">
    <source>
        <dbReference type="EMBL" id="MBY78792.1"/>
    </source>
</evidence>
<name>A0A2S2QNS8_9HEMI</name>
<keyword evidence="3 7" id="KW-0812">Transmembrane</keyword>
<feature type="transmembrane region" description="Helical" evidence="7">
    <location>
        <begin position="6"/>
        <end position="25"/>
    </location>
</feature>
<feature type="transmembrane region" description="Helical" evidence="7">
    <location>
        <begin position="256"/>
        <end position="279"/>
    </location>
</feature>
<feature type="transmembrane region" description="Helical" evidence="7">
    <location>
        <begin position="171"/>
        <end position="191"/>
    </location>
</feature>
<dbReference type="InterPro" id="IPR036259">
    <property type="entry name" value="MFS_trans_sf"/>
</dbReference>
<dbReference type="InterPro" id="IPR050382">
    <property type="entry name" value="MFS_Na/Anion_cotransporter"/>
</dbReference>
<evidence type="ECO:0000256" key="1">
    <source>
        <dbReference type="ARBA" id="ARBA00004141"/>
    </source>
</evidence>
<organism evidence="9">
    <name type="scientific">Sipha flava</name>
    <name type="common">yellow sugarcane aphid</name>
    <dbReference type="NCBI Taxonomy" id="143950"/>
    <lineage>
        <taxon>Eukaryota</taxon>
        <taxon>Metazoa</taxon>
        <taxon>Ecdysozoa</taxon>
        <taxon>Arthropoda</taxon>
        <taxon>Hexapoda</taxon>
        <taxon>Insecta</taxon>
        <taxon>Pterygota</taxon>
        <taxon>Neoptera</taxon>
        <taxon>Paraneoptera</taxon>
        <taxon>Hemiptera</taxon>
        <taxon>Sternorrhyncha</taxon>
        <taxon>Aphidomorpha</taxon>
        <taxon>Aphidoidea</taxon>
        <taxon>Aphididae</taxon>
        <taxon>Sipha</taxon>
    </lineage>
</organism>
<dbReference type="GO" id="GO:0006820">
    <property type="term" value="P:monoatomic anion transport"/>
    <property type="evidence" value="ECO:0007669"/>
    <property type="project" value="TreeGrafter"/>
</dbReference>
<feature type="transmembrane region" description="Helical" evidence="7">
    <location>
        <begin position="133"/>
        <end position="150"/>
    </location>
</feature>
<dbReference type="Gene3D" id="1.20.1250.20">
    <property type="entry name" value="MFS general substrate transporter like domains"/>
    <property type="match status" value="2"/>
</dbReference>
<dbReference type="RefSeq" id="XP_025413766.1">
    <property type="nucleotide sequence ID" value="XM_025557981.1"/>
</dbReference>
<evidence type="ECO:0000259" key="8">
    <source>
        <dbReference type="PROSITE" id="PS50850"/>
    </source>
</evidence>
<keyword evidence="10" id="KW-1185">Reference proteome</keyword>
<reference evidence="11 12" key="2">
    <citation type="submission" date="2025-04" db="UniProtKB">
        <authorList>
            <consortium name="RefSeq"/>
        </authorList>
    </citation>
    <scope>IDENTIFICATION</scope>
    <source>
        <tissue evidence="11 12">Whole body</tissue>
    </source>
</reference>
<evidence type="ECO:0000256" key="7">
    <source>
        <dbReference type="SAM" id="Phobius"/>
    </source>
</evidence>
<feature type="transmembrane region" description="Helical" evidence="7">
    <location>
        <begin position="362"/>
        <end position="386"/>
    </location>
</feature>
<evidence type="ECO:0000313" key="10">
    <source>
        <dbReference type="Proteomes" id="UP000694846"/>
    </source>
</evidence>
<dbReference type="InterPro" id="IPR020846">
    <property type="entry name" value="MFS_dom"/>
</dbReference>
<reference evidence="9" key="1">
    <citation type="submission" date="2018-04" db="EMBL/GenBank/DDBJ databases">
        <title>Transcriptome assembly of Sipha flava.</title>
        <authorList>
            <person name="Scully E.D."/>
            <person name="Geib S.M."/>
            <person name="Palmer N.A."/>
            <person name="Koch K."/>
            <person name="Bradshaw J."/>
            <person name="Heng-Moss T."/>
            <person name="Sarath G."/>
        </authorList>
    </citation>
    <scope>NUCLEOTIDE SEQUENCE</scope>
</reference>
<dbReference type="PANTHER" id="PTHR11662">
    <property type="entry name" value="SOLUTE CARRIER FAMILY 17"/>
    <property type="match status" value="1"/>
</dbReference>
<feature type="transmembrane region" description="Helical" evidence="7">
    <location>
        <begin position="398"/>
        <end position="419"/>
    </location>
</feature>
<dbReference type="EMBL" id="GGMS01009589">
    <property type="protein sequence ID" value="MBY78792.1"/>
    <property type="molecule type" value="Transcribed_RNA"/>
</dbReference>
<gene>
    <name evidence="9" type="primary">slc17a7_1</name>
    <name evidence="11 12" type="synonym">LOC112685926</name>
    <name evidence="9" type="ORF">g.129995</name>
</gene>
<protein>
    <submittedName>
        <fullName evidence="9 11 12">Vesicular glutamate transporter 1</fullName>
    </submittedName>
</protein>
<keyword evidence="4" id="KW-0769">Symport</keyword>
<comment type="subcellular location">
    <subcellularLocation>
        <location evidence="1">Membrane</location>
        <topology evidence="1">Multi-pass membrane protein</topology>
    </subcellularLocation>
</comment>
<dbReference type="Proteomes" id="UP000694846">
    <property type="component" value="Unplaced"/>
</dbReference>
<dbReference type="GO" id="GO:0015293">
    <property type="term" value="F:symporter activity"/>
    <property type="evidence" value="ECO:0007669"/>
    <property type="project" value="UniProtKB-KW"/>
</dbReference>
<dbReference type="RefSeq" id="XP_025413765.1">
    <property type="nucleotide sequence ID" value="XM_025557980.1"/>
</dbReference>
<dbReference type="InterPro" id="IPR011701">
    <property type="entry name" value="MFS"/>
</dbReference>
<evidence type="ECO:0000256" key="4">
    <source>
        <dbReference type="ARBA" id="ARBA00022847"/>
    </source>
</evidence>
<dbReference type="PANTHER" id="PTHR11662:SF79">
    <property type="entry name" value="NA[+]-DEPENDENT INORGANIC PHOSPHATE COTRANSPORTER, ISOFORM A"/>
    <property type="match status" value="1"/>
</dbReference>
<sequence>MQKRTILWYMTFWGFAMNFMLRMNLNIAIVSMVRQTTKLKYYELQNESYEHHSSPNASSSFNNILNQENVFDWDERQQNTVKGAFFWLHMVLQIPGGLLAQKFGAKSIFGFSNGLVALLTCAIPFMAKLNFEALLLLRIVQGLIAGVAWPSMQAMTGKWIPPHERSRFVSAYFGTSVGTALTYILCGYLMDWMGWESIFYVTGLIGLLWHACWTYLIYDSPNTHPTISEKERKYIEDSLGNCIVKNISSSTPWKSIITSVPLIVNIISQIGYNWGMYTISLQVPTYFKFVLGFNLKQTGIWSGIPHLLLWPFSFVFGCGCDYLIKIKIMSITNVRKMACVFSNIIHGLFMLLFSFSGNNETFAIFNLVSAVVVSGAISSGALPGIVDLAPNHAGVLQGINGTIVFCCISISPYIVGLITFQQQTIEQWKKVFIVSAAVCSTTGLAFLIFGSSKLQKWNNVEQKDSKEIEPIV</sequence>
<feature type="transmembrane region" description="Helical" evidence="7">
    <location>
        <begin position="336"/>
        <end position="356"/>
    </location>
</feature>
<evidence type="ECO:0000256" key="3">
    <source>
        <dbReference type="ARBA" id="ARBA00022692"/>
    </source>
</evidence>
<keyword evidence="5 7" id="KW-1133">Transmembrane helix</keyword>
<accession>A0A2S2QNS8</accession>
<feature type="transmembrane region" description="Helical" evidence="7">
    <location>
        <begin position="197"/>
        <end position="218"/>
    </location>
</feature>
<dbReference type="FunFam" id="1.20.1250.20:FF:000003">
    <property type="entry name" value="Solute carrier family 17 member 3"/>
    <property type="match status" value="1"/>
</dbReference>
<proteinExistence type="predicted"/>
<keyword evidence="2" id="KW-0813">Transport</keyword>
<keyword evidence="6 7" id="KW-0472">Membrane</keyword>
<dbReference type="PROSITE" id="PS50850">
    <property type="entry name" value="MFS"/>
    <property type="match status" value="1"/>
</dbReference>
<evidence type="ECO:0000256" key="2">
    <source>
        <dbReference type="ARBA" id="ARBA00022448"/>
    </source>
</evidence>
<feature type="transmembrane region" description="Helical" evidence="7">
    <location>
        <begin position="299"/>
        <end position="324"/>
    </location>
</feature>
<evidence type="ECO:0000313" key="12">
    <source>
        <dbReference type="RefSeq" id="XP_025413766.1"/>
    </source>
</evidence>